<accession>A0A9D2KCY6</accession>
<reference evidence="1" key="2">
    <citation type="submission" date="2021-04" db="EMBL/GenBank/DDBJ databases">
        <authorList>
            <person name="Gilroy R."/>
        </authorList>
    </citation>
    <scope>NUCLEOTIDE SEQUENCE</scope>
    <source>
        <strain evidence="1">ChiW4-1371</strain>
    </source>
</reference>
<comment type="caution">
    <text evidence="1">The sequence shown here is derived from an EMBL/GenBank/DDBJ whole genome shotgun (WGS) entry which is preliminary data.</text>
</comment>
<dbReference type="AlphaFoldDB" id="A0A9D2KCY6"/>
<reference evidence="1" key="1">
    <citation type="journal article" date="2021" name="PeerJ">
        <title>Extensive microbial diversity within the chicken gut microbiome revealed by metagenomics and culture.</title>
        <authorList>
            <person name="Gilroy R."/>
            <person name="Ravi A."/>
            <person name="Getino M."/>
            <person name="Pursley I."/>
            <person name="Horton D.L."/>
            <person name="Alikhan N.F."/>
            <person name="Baker D."/>
            <person name="Gharbi K."/>
            <person name="Hall N."/>
            <person name="Watson M."/>
            <person name="Adriaenssens E.M."/>
            <person name="Foster-Nyarko E."/>
            <person name="Jarju S."/>
            <person name="Secka A."/>
            <person name="Antonio M."/>
            <person name="Oren A."/>
            <person name="Chaudhuri R.R."/>
            <person name="La Ragione R."/>
            <person name="Hildebrand F."/>
            <person name="Pallen M.J."/>
        </authorList>
    </citation>
    <scope>NUCLEOTIDE SEQUENCE</scope>
    <source>
        <strain evidence="1">ChiW4-1371</strain>
    </source>
</reference>
<proteinExistence type="predicted"/>
<name>A0A9D2KCY6_9BACT</name>
<evidence type="ECO:0000313" key="1">
    <source>
        <dbReference type="EMBL" id="HIZ90262.1"/>
    </source>
</evidence>
<evidence type="ECO:0000313" key="2">
    <source>
        <dbReference type="Proteomes" id="UP000824176"/>
    </source>
</evidence>
<protein>
    <submittedName>
        <fullName evidence="1">Uncharacterized protein</fullName>
    </submittedName>
</protein>
<sequence>MIQYIAHRINTLEQLQQVPLKYGIELDIRYHENSLVLHHDPFHHHETPKPCEFETILKNWKHDGPMILNVKTEGIELECINLMEKYKVKNWFFLDLSMPYFAIYAEKAYKNEIKGFTADNLAVRFSEREPVEYALAFQNKARWVWVDCFTEMPLNQDNYNKLKQAGYKICIVSPELQHHSIERIDEFKEKLKNMQIDAVCTKRIDLWEE</sequence>
<organism evidence="1 2">
    <name type="scientific">Candidatus Mucispirillum faecigallinarum</name>
    <dbReference type="NCBI Taxonomy" id="2838699"/>
    <lineage>
        <taxon>Bacteria</taxon>
        <taxon>Pseudomonadati</taxon>
        <taxon>Deferribacterota</taxon>
        <taxon>Deferribacteres</taxon>
        <taxon>Deferribacterales</taxon>
        <taxon>Mucispirillaceae</taxon>
        <taxon>Mucispirillum</taxon>
    </lineage>
</organism>
<dbReference type="EMBL" id="DXAQ01000148">
    <property type="protein sequence ID" value="HIZ90262.1"/>
    <property type="molecule type" value="Genomic_DNA"/>
</dbReference>
<dbReference type="Proteomes" id="UP000824176">
    <property type="component" value="Unassembled WGS sequence"/>
</dbReference>
<gene>
    <name evidence="1" type="ORF">H9804_09980</name>
</gene>